<evidence type="ECO:0000313" key="2">
    <source>
        <dbReference type="EMBL" id="GEK79254.1"/>
    </source>
</evidence>
<feature type="transmembrane region" description="Helical" evidence="1">
    <location>
        <begin position="80"/>
        <end position="101"/>
    </location>
</feature>
<dbReference type="EMBL" id="BJUU01000002">
    <property type="protein sequence ID" value="GEK79254.1"/>
    <property type="molecule type" value="Genomic_DNA"/>
</dbReference>
<sequence length="222" mass="23256">MNANQDTTPLPEDEQALDPRAMAELMAAQRTTVQRSQSRGVRIILGGWAFAWIVGFLALWSGTAGGNPLFTLPGGLEWWIFGAAMAVGVIVATVTGTRMGRGVQGQSTTAGKLYGLAAAASFVAMWLFISALRRHVEIDAETAALLYVGAFVLTVGVVYAVGSAMSRSWAQFFFGLAILLLAIGATLLGAPHHLLLYALVGGGLMLAFTWMLGRSVAAGPGA</sequence>
<accession>A0AA87REE4</accession>
<protein>
    <recommendedName>
        <fullName evidence="4">Transporter</fullName>
    </recommendedName>
</protein>
<evidence type="ECO:0000256" key="1">
    <source>
        <dbReference type="SAM" id="Phobius"/>
    </source>
</evidence>
<keyword evidence="3" id="KW-1185">Reference proteome</keyword>
<reference evidence="2 3" key="1">
    <citation type="submission" date="2019-07" db="EMBL/GenBank/DDBJ databases">
        <title>Whole genome shotgun sequence of Agrococcus baldri NBRC 103055.</title>
        <authorList>
            <person name="Hosoyama A."/>
            <person name="Uohara A."/>
            <person name="Ohji S."/>
            <person name="Ichikawa N."/>
        </authorList>
    </citation>
    <scope>NUCLEOTIDE SEQUENCE [LARGE SCALE GENOMIC DNA]</scope>
    <source>
        <strain evidence="2 3">NBRC 103055</strain>
    </source>
</reference>
<organism evidence="2 3">
    <name type="scientific">Agrococcus baldri</name>
    <dbReference type="NCBI Taxonomy" id="153730"/>
    <lineage>
        <taxon>Bacteria</taxon>
        <taxon>Bacillati</taxon>
        <taxon>Actinomycetota</taxon>
        <taxon>Actinomycetes</taxon>
        <taxon>Micrococcales</taxon>
        <taxon>Microbacteriaceae</taxon>
        <taxon>Agrococcus</taxon>
    </lineage>
</organism>
<proteinExistence type="predicted"/>
<keyword evidence="1" id="KW-1133">Transmembrane helix</keyword>
<dbReference type="AlphaFoldDB" id="A0AA87REE4"/>
<dbReference type="RefSeq" id="WP_146792618.1">
    <property type="nucleotide sequence ID" value="NZ_BJUU01000002.1"/>
</dbReference>
<feature type="transmembrane region" description="Helical" evidence="1">
    <location>
        <begin position="40"/>
        <end position="60"/>
    </location>
</feature>
<comment type="caution">
    <text evidence="2">The sequence shown here is derived from an EMBL/GenBank/DDBJ whole genome shotgun (WGS) entry which is preliminary data.</text>
</comment>
<feature type="transmembrane region" description="Helical" evidence="1">
    <location>
        <begin position="169"/>
        <end position="188"/>
    </location>
</feature>
<evidence type="ECO:0000313" key="3">
    <source>
        <dbReference type="Proteomes" id="UP000321749"/>
    </source>
</evidence>
<keyword evidence="1" id="KW-0812">Transmembrane</keyword>
<feature type="transmembrane region" description="Helical" evidence="1">
    <location>
        <begin position="194"/>
        <end position="213"/>
    </location>
</feature>
<gene>
    <name evidence="2" type="ORF">ABA31_06050</name>
</gene>
<keyword evidence="1" id="KW-0472">Membrane</keyword>
<feature type="transmembrane region" description="Helical" evidence="1">
    <location>
        <begin position="113"/>
        <end position="132"/>
    </location>
</feature>
<evidence type="ECO:0008006" key="4">
    <source>
        <dbReference type="Google" id="ProtNLM"/>
    </source>
</evidence>
<dbReference type="Proteomes" id="UP000321749">
    <property type="component" value="Unassembled WGS sequence"/>
</dbReference>
<name>A0AA87REE4_9MICO</name>
<feature type="transmembrane region" description="Helical" evidence="1">
    <location>
        <begin position="144"/>
        <end position="162"/>
    </location>
</feature>